<dbReference type="EMBL" id="QYUM01000002">
    <property type="protein sequence ID" value="RJF94038.1"/>
    <property type="molecule type" value="Genomic_DNA"/>
</dbReference>
<sequence>MTDVEVIRATSLGGVPHGFLGRRGGVSTGLHAGLNVGLGSTDDREAILENRCRAADAVLPQATLVTVFQVHSPDVETVTAPFAEDQRPQADALVTDRPGLLLGILTADCVPVLFADAEAGVVGAAHAGWKGAIKGVTDNTVAAMEALGADRARITAAIGPCIARASYEVSDDFFWTFAAVDPENERFFSASRPGHQQFDIEAYVAARLAAAGIGRVEALGLDTYTQEERFFSYRRACHRDEPGYGRQISLIGLAGASGQ</sequence>
<dbReference type="Proteomes" id="UP000286100">
    <property type="component" value="Unassembled WGS sequence"/>
</dbReference>
<comment type="catalytic activity">
    <reaction evidence="1">
        <text>inosine + phosphate = alpha-D-ribose 1-phosphate + hypoxanthine</text>
        <dbReference type="Rhea" id="RHEA:27646"/>
        <dbReference type="ChEBI" id="CHEBI:17368"/>
        <dbReference type="ChEBI" id="CHEBI:17596"/>
        <dbReference type="ChEBI" id="CHEBI:43474"/>
        <dbReference type="ChEBI" id="CHEBI:57720"/>
        <dbReference type="EC" id="2.4.2.1"/>
    </reaction>
    <physiologicalReaction direction="left-to-right" evidence="1">
        <dbReference type="Rhea" id="RHEA:27647"/>
    </physiologicalReaction>
</comment>
<protein>
    <recommendedName>
        <fullName evidence="10">Purine nucleoside phosphorylase</fullName>
    </recommendedName>
</protein>
<comment type="similarity">
    <text evidence="2 10">Belongs to the purine nucleoside phosphorylase YfiH/LACC1 family.</text>
</comment>
<evidence type="ECO:0000256" key="7">
    <source>
        <dbReference type="ARBA" id="ARBA00047989"/>
    </source>
</evidence>
<organism evidence="11 12">
    <name type="scientific">Sphingomonas cavernae</name>
    <dbReference type="NCBI Taxonomy" id="2320861"/>
    <lineage>
        <taxon>Bacteria</taxon>
        <taxon>Pseudomonadati</taxon>
        <taxon>Pseudomonadota</taxon>
        <taxon>Alphaproteobacteria</taxon>
        <taxon>Sphingomonadales</taxon>
        <taxon>Sphingomonadaceae</taxon>
        <taxon>Sphingomonas</taxon>
    </lineage>
</organism>
<dbReference type="CDD" id="cd16833">
    <property type="entry name" value="YfiH"/>
    <property type="match status" value="1"/>
</dbReference>
<dbReference type="InterPro" id="IPR003730">
    <property type="entry name" value="Cu_polyphenol_OxRdtase"/>
</dbReference>
<evidence type="ECO:0000256" key="3">
    <source>
        <dbReference type="ARBA" id="ARBA00022679"/>
    </source>
</evidence>
<comment type="catalytic activity">
    <reaction evidence="9">
        <text>S-methyl-5'-thioadenosine + phosphate = 5-(methylsulfanyl)-alpha-D-ribose 1-phosphate + adenine</text>
        <dbReference type="Rhea" id="RHEA:11852"/>
        <dbReference type="ChEBI" id="CHEBI:16708"/>
        <dbReference type="ChEBI" id="CHEBI:17509"/>
        <dbReference type="ChEBI" id="CHEBI:43474"/>
        <dbReference type="ChEBI" id="CHEBI:58533"/>
        <dbReference type="EC" id="2.4.2.28"/>
    </reaction>
    <physiologicalReaction direction="left-to-right" evidence="9">
        <dbReference type="Rhea" id="RHEA:11853"/>
    </physiologicalReaction>
</comment>
<keyword evidence="4" id="KW-0479">Metal-binding</keyword>
<evidence type="ECO:0000256" key="4">
    <source>
        <dbReference type="ARBA" id="ARBA00022723"/>
    </source>
</evidence>
<evidence type="ECO:0000313" key="11">
    <source>
        <dbReference type="EMBL" id="RJF94038.1"/>
    </source>
</evidence>
<comment type="catalytic activity">
    <reaction evidence="7">
        <text>adenosine + H2O + H(+) = inosine + NH4(+)</text>
        <dbReference type="Rhea" id="RHEA:24408"/>
        <dbReference type="ChEBI" id="CHEBI:15377"/>
        <dbReference type="ChEBI" id="CHEBI:15378"/>
        <dbReference type="ChEBI" id="CHEBI:16335"/>
        <dbReference type="ChEBI" id="CHEBI:17596"/>
        <dbReference type="ChEBI" id="CHEBI:28938"/>
        <dbReference type="EC" id="3.5.4.4"/>
    </reaction>
    <physiologicalReaction direction="left-to-right" evidence="7">
        <dbReference type="Rhea" id="RHEA:24409"/>
    </physiologicalReaction>
</comment>
<dbReference type="Gene3D" id="3.60.140.10">
    <property type="entry name" value="CNF1/YfiH-like putative cysteine hydrolases"/>
    <property type="match status" value="1"/>
</dbReference>
<dbReference type="RefSeq" id="WP_119760679.1">
    <property type="nucleotide sequence ID" value="NZ_QYUM01000002.1"/>
</dbReference>
<dbReference type="PANTHER" id="PTHR30616">
    <property type="entry name" value="UNCHARACTERIZED PROTEIN YFIH"/>
    <property type="match status" value="1"/>
</dbReference>
<dbReference type="Pfam" id="PF02578">
    <property type="entry name" value="Cu-oxidase_4"/>
    <property type="match status" value="1"/>
</dbReference>
<evidence type="ECO:0000256" key="9">
    <source>
        <dbReference type="ARBA" id="ARBA00049893"/>
    </source>
</evidence>
<evidence type="ECO:0000256" key="1">
    <source>
        <dbReference type="ARBA" id="ARBA00000553"/>
    </source>
</evidence>
<name>A0A418WS06_9SPHN</name>
<gene>
    <name evidence="11" type="primary">pgeF</name>
    <name evidence="11" type="ORF">D3876_07180</name>
</gene>
<dbReference type="InterPro" id="IPR011324">
    <property type="entry name" value="Cytotoxic_necrot_fac-like_cat"/>
</dbReference>
<accession>A0A418WS06</accession>
<evidence type="ECO:0000256" key="10">
    <source>
        <dbReference type="RuleBase" id="RU361274"/>
    </source>
</evidence>
<dbReference type="NCBIfam" id="TIGR00726">
    <property type="entry name" value="peptidoglycan editing factor PgeF"/>
    <property type="match status" value="1"/>
</dbReference>
<evidence type="ECO:0000256" key="5">
    <source>
        <dbReference type="ARBA" id="ARBA00022801"/>
    </source>
</evidence>
<evidence type="ECO:0000256" key="6">
    <source>
        <dbReference type="ARBA" id="ARBA00022833"/>
    </source>
</evidence>
<keyword evidence="3" id="KW-0808">Transferase</keyword>
<reference evidence="11 12" key="1">
    <citation type="submission" date="2018-09" db="EMBL/GenBank/DDBJ databases">
        <authorList>
            <person name="Zhu H."/>
        </authorList>
    </citation>
    <scope>NUCLEOTIDE SEQUENCE [LARGE SCALE GENOMIC DNA]</scope>
    <source>
        <strain evidence="11 12">K2R01-6</strain>
    </source>
</reference>
<dbReference type="PANTHER" id="PTHR30616:SF2">
    <property type="entry name" value="PURINE NUCLEOSIDE PHOSPHORYLASE LACC1"/>
    <property type="match status" value="1"/>
</dbReference>
<keyword evidence="12" id="KW-1185">Reference proteome</keyword>
<evidence type="ECO:0000256" key="2">
    <source>
        <dbReference type="ARBA" id="ARBA00007353"/>
    </source>
</evidence>
<dbReference type="GO" id="GO:0016787">
    <property type="term" value="F:hydrolase activity"/>
    <property type="evidence" value="ECO:0007669"/>
    <property type="project" value="UniProtKB-KW"/>
</dbReference>
<dbReference type="GO" id="GO:0017061">
    <property type="term" value="F:S-methyl-5-thioadenosine phosphorylase activity"/>
    <property type="evidence" value="ECO:0007669"/>
    <property type="project" value="UniProtKB-EC"/>
</dbReference>
<keyword evidence="5" id="KW-0378">Hydrolase</keyword>
<comment type="catalytic activity">
    <reaction evidence="8">
        <text>adenosine + phosphate = alpha-D-ribose 1-phosphate + adenine</text>
        <dbReference type="Rhea" id="RHEA:27642"/>
        <dbReference type="ChEBI" id="CHEBI:16335"/>
        <dbReference type="ChEBI" id="CHEBI:16708"/>
        <dbReference type="ChEBI" id="CHEBI:43474"/>
        <dbReference type="ChEBI" id="CHEBI:57720"/>
        <dbReference type="EC" id="2.4.2.1"/>
    </reaction>
    <physiologicalReaction direction="left-to-right" evidence="8">
        <dbReference type="Rhea" id="RHEA:27643"/>
    </physiologicalReaction>
</comment>
<dbReference type="OrthoDB" id="4279at2"/>
<proteinExistence type="inferred from homology"/>
<dbReference type="SUPFAM" id="SSF64438">
    <property type="entry name" value="CNF1/YfiH-like putative cysteine hydrolases"/>
    <property type="match status" value="1"/>
</dbReference>
<keyword evidence="6" id="KW-0862">Zinc</keyword>
<dbReference type="GO" id="GO:0005507">
    <property type="term" value="F:copper ion binding"/>
    <property type="evidence" value="ECO:0007669"/>
    <property type="project" value="TreeGrafter"/>
</dbReference>
<evidence type="ECO:0000256" key="8">
    <source>
        <dbReference type="ARBA" id="ARBA00048968"/>
    </source>
</evidence>
<comment type="caution">
    <text evidence="11">The sequence shown here is derived from an EMBL/GenBank/DDBJ whole genome shotgun (WGS) entry which is preliminary data.</text>
</comment>
<evidence type="ECO:0000313" key="12">
    <source>
        <dbReference type="Proteomes" id="UP000286100"/>
    </source>
</evidence>
<dbReference type="InterPro" id="IPR038371">
    <property type="entry name" value="Cu_polyphenol_OxRdtase_sf"/>
</dbReference>
<dbReference type="AlphaFoldDB" id="A0A418WS06"/>